<sequence length="143" mass="15388">MKTSFILRPLLVLFILGVTLLSSCKKNDPDPEANRNKFLGTFDLTETCSGSPYEYEIVISAGFDDNEVEIKDFYYPGVNATATVAGNKITIPSQEFTGQYQGEPITVTISGSGTLSGGKLTIDYNATITDLGSDQCTAVAIKQ</sequence>
<dbReference type="PROSITE" id="PS51257">
    <property type="entry name" value="PROKAR_LIPOPROTEIN"/>
    <property type="match status" value="1"/>
</dbReference>
<dbReference type="AlphaFoldDB" id="A0AAE3UIL5"/>
<dbReference type="RefSeq" id="WP_314516011.1">
    <property type="nucleotide sequence ID" value="NZ_JASJOU010000012.1"/>
</dbReference>
<evidence type="ECO:0000313" key="1">
    <source>
        <dbReference type="EMBL" id="MDJ1504587.1"/>
    </source>
</evidence>
<evidence type="ECO:0000313" key="2">
    <source>
        <dbReference type="Proteomes" id="UP001232063"/>
    </source>
</evidence>
<proteinExistence type="predicted"/>
<protein>
    <submittedName>
        <fullName evidence="1">Uncharacterized protein</fullName>
    </submittedName>
</protein>
<dbReference type="Proteomes" id="UP001232063">
    <property type="component" value="Unassembled WGS sequence"/>
</dbReference>
<dbReference type="EMBL" id="JASJOU010000012">
    <property type="protein sequence ID" value="MDJ1504587.1"/>
    <property type="molecule type" value="Genomic_DNA"/>
</dbReference>
<keyword evidence="2" id="KW-1185">Reference proteome</keyword>
<gene>
    <name evidence="1" type="ORF">QNI22_28255</name>
</gene>
<comment type="caution">
    <text evidence="1">The sequence shown here is derived from an EMBL/GenBank/DDBJ whole genome shotgun (WGS) entry which is preliminary data.</text>
</comment>
<organism evidence="1 2">
    <name type="scientific">Xanthocytophaga agilis</name>
    <dbReference type="NCBI Taxonomy" id="3048010"/>
    <lineage>
        <taxon>Bacteria</taxon>
        <taxon>Pseudomonadati</taxon>
        <taxon>Bacteroidota</taxon>
        <taxon>Cytophagia</taxon>
        <taxon>Cytophagales</taxon>
        <taxon>Rhodocytophagaceae</taxon>
        <taxon>Xanthocytophaga</taxon>
    </lineage>
</organism>
<name>A0AAE3UIL5_9BACT</name>
<accession>A0AAE3UIL5</accession>
<reference evidence="1" key="1">
    <citation type="submission" date="2023-05" db="EMBL/GenBank/DDBJ databases">
        <authorList>
            <person name="Zhang X."/>
        </authorList>
    </citation>
    <scope>NUCLEOTIDE SEQUENCE</scope>
    <source>
        <strain evidence="1">BD1B2-1</strain>
    </source>
</reference>